<dbReference type="SUPFAM" id="SSF54236">
    <property type="entry name" value="Ubiquitin-like"/>
    <property type="match status" value="1"/>
</dbReference>
<dbReference type="PANTHER" id="PTHR13042">
    <property type="entry name" value="UBIQUITIN-LIKE PROTEIN 5"/>
    <property type="match status" value="1"/>
</dbReference>
<evidence type="ECO:0000313" key="5">
    <source>
        <dbReference type="EnsemblProtists" id="EKX52963"/>
    </source>
</evidence>
<feature type="region of interest" description="Disordered" evidence="2">
    <location>
        <begin position="1"/>
        <end position="35"/>
    </location>
</feature>
<gene>
    <name evidence="4" type="ORF">GUITHDRAFT_150486</name>
</gene>
<dbReference type="Gene3D" id="3.10.20.90">
    <property type="entry name" value="Phosphatidylinositol 3-kinase Catalytic Subunit, Chain A, domain 1"/>
    <property type="match status" value="1"/>
</dbReference>
<dbReference type="eggNOG" id="KOG3493">
    <property type="taxonomic scope" value="Eukaryota"/>
</dbReference>
<dbReference type="STRING" id="905079.L1JXZ2"/>
<protein>
    <recommendedName>
        <fullName evidence="3">Ubiquitin-like domain-containing protein</fullName>
    </recommendedName>
</protein>
<name>L1JXZ2_GUITC</name>
<keyword evidence="6" id="KW-1185">Reference proteome</keyword>
<dbReference type="HOGENOM" id="CLU_1762278_0_0_1"/>
<evidence type="ECO:0000313" key="6">
    <source>
        <dbReference type="Proteomes" id="UP000011087"/>
    </source>
</evidence>
<reference evidence="4 6" key="1">
    <citation type="journal article" date="2012" name="Nature">
        <title>Algal genomes reveal evolutionary mosaicism and the fate of nucleomorphs.</title>
        <authorList>
            <consortium name="DOE Joint Genome Institute"/>
            <person name="Curtis B.A."/>
            <person name="Tanifuji G."/>
            <person name="Burki F."/>
            <person name="Gruber A."/>
            <person name="Irimia M."/>
            <person name="Maruyama S."/>
            <person name="Arias M.C."/>
            <person name="Ball S.G."/>
            <person name="Gile G.H."/>
            <person name="Hirakawa Y."/>
            <person name="Hopkins J.F."/>
            <person name="Kuo A."/>
            <person name="Rensing S.A."/>
            <person name="Schmutz J."/>
            <person name="Symeonidi A."/>
            <person name="Elias M."/>
            <person name="Eveleigh R.J."/>
            <person name="Herman E.K."/>
            <person name="Klute M.J."/>
            <person name="Nakayama T."/>
            <person name="Obornik M."/>
            <person name="Reyes-Prieto A."/>
            <person name="Armbrust E.V."/>
            <person name="Aves S.J."/>
            <person name="Beiko R.G."/>
            <person name="Coutinho P."/>
            <person name="Dacks J.B."/>
            <person name="Durnford D.G."/>
            <person name="Fast N.M."/>
            <person name="Green B.R."/>
            <person name="Grisdale C.J."/>
            <person name="Hempel F."/>
            <person name="Henrissat B."/>
            <person name="Hoppner M.P."/>
            <person name="Ishida K."/>
            <person name="Kim E."/>
            <person name="Koreny L."/>
            <person name="Kroth P.G."/>
            <person name="Liu Y."/>
            <person name="Malik S.B."/>
            <person name="Maier U.G."/>
            <person name="McRose D."/>
            <person name="Mock T."/>
            <person name="Neilson J.A."/>
            <person name="Onodera N.T."/>
            <person name="Poole A.M."/>
            <person name="Pritham E.J."/>
            <person name="Richards T.A."/>
            <person name="Rocap G."/>
            <person name="Roy S.W."/>
            <person name="Sarai C."/>
            <person name="Schaack S."/>
            <person name="Shirato S."/>
            <person name="Slamovits C.H."/>
            <person name="Spencer D.F."/>
            <person name="Suzuki S."/>
            <person name="Worden A.Z."/>
            <person name="Zauner S."/>
            <person name="Barry K."/>
            <person name="Bell C."/>
            <person name="Bharti A.K."/>
            <person name="Crow J.A."/>
            <person name="Grimwood J."/>
            <person name="Kramer R."/>
            <person name="Lindquist E."/>
            <person name="Lucas S."/>
            <person name="Salamov A."/>
            <person name="McFadden G.I."/>
            <person name="Lane C.E."/>
            <person name="Keeling P.J."/>
            <person name="Gray M.W."/>
            <person name="Grigoriev I.V."/>
            <person name="Archibald J.M."/>
        </authorList>
    </citation>
    <scope>NUCLEOTIDE SEQUENCE</scope>
    <source>
        <strain evidence="4 6">CCMP2712</strain>
    </source>
</reference>
<dbReference type="EnsemblProtists" id="EKX52963">
    <property type="protein sequence ID" value="EKX52963"/>
    <property type="gene ID" value="GUITHDRAFT_150486"/>
</dbReference>
<organism evidence="4">
    <name type="scientific">Guillardia theta (strain CCMP2712)</name>
    <name type="common">Cryptophyte</name>
    <dbReference type="NCBI Taxonomy" id="905079"/>
    <lineage>
        <taxon>Eukaryota</taxon>
        <taxon>Cryptophyceae</taxon>
        <taxon>Pyrenomonadales</taxon>
        <taxon>Geminigeraceae</taxon>
        <taxon>Guillardia</taxon>
    </lineage>
</organism>
<dbReference type="KEGG" id="gtt:GUITHDRAFT_150486"/>
<reference evidence="6" key="2">
    <citation type="submission" date="2012-11" db="EMBL/GenBank/DDBJ databases">
        <authorList>
            <person name="Kuo A."/>
            <person name="Curtis B.A."/>
            <person name="Tanifuji G."/>
            <person name="Burki F."/>
            <person name="Gruber A."/>
            <person name="Irimia M."/>
            <person name="Maruyama S."/>
            <person name="Arias M.C."/>
            <person name="Ball S.G."/>
            <person name="Gile G.H."/>
            <person name="Hirakawa Y."/>
            <person name="Hopkins J.F."/>
            <person name="Rensing S.A."/>
            <person name="Schmutz J."/>
            <person name="Symeonidi A."/>
            <person name="Elias M."/>
            <person name="Eveleigh R.J."/>
            <person name="Herman E.K."/>
            <person name="Klute M.J."/>
            <person name="Nakayama T."/>
            <person name="Obornik M."/>
            <person name="Reyes-Prieto A."/>
            <person name="Armbrust E.V."/>
            <person name="Aves S.J."/>
            <person name="Beiko R.G."/>
            <person name="Coutinho P."/>
            <person name="Dacks J.B."/>
            <person name="Durnford D.G."/>
            <person name="Fast N.M."/>
            <person name="Green B.R."/>
            <person name="Grisdale C."/>
            <person name="Hempe F."/>
            <person name="Henrissat B."/>
            <person name="Hoppner M.P."/>
            <person name="Ishida K.-I."/>
            <person name="Kim E."/>
            <person name="Koreny L."/>
            <person name="Kroth P.G."/>
            <person name="Liu Y."/>
            <person name="Malik S.-B."/>
            <person name="Maier U.G."/>
            <person name="McRose D."/>
            <person name="Mock T."/>
            <person name="Neilson J.A."/>
            <person name="Onodera N.T."/>
            <person name="Poole A.M."/>
            <person name="Pritham E.J."/>
            <person name="Richards T.A."/>
            <person name="Rocap G."/>
            <person name="Roy S.W."/>
            <person name="Sarai C."/>
            <person name="Schaack S."/>
            <person name="Shirato S."/>
            <person name="Slamovits C.H."/>
            <person name="Spencer D.F."/>
            <person name="Suzuki S."/>
            <person name="Worden A.Z."/>
            <person name="Zauner S."/>
            <person name="Barry K."/>
            <person name="Bell C."/>
            <person name="Bharti A.K."/>
            <person name="Crow J.A."/>
            <person name="Grimwood J."/>
            <person name="Kramer R."/>
            <person name="Lindquist E."/>
            <person name="Lucas S."/>
            <person name="Salamov A."/>
            <person name="McFadden G.I."/>
            <person name="Lane C.E."/>
            <person name="Keeling P.J."/>
            <person name="Gray M.W."/>
            <person name="Grigoriev I.V."/>
            <person name="Archibald J.M."/>
        </authorList>
    </citation>
    <scope>NUCLEOTIDE SEQUENCE</scope>
    <source>
        <strain evidence="6">CCMP2712</strain>
    </source>
</reference>
<dbReference type="EMBL" id="JH992971">
    <property type="protein sequence ID" value="EKX52963.1"/>
    <property type="molecule type" value="Genomic_DNA"/>
</dbReference>
<evidence type="ECO:0000259" key="3">
    <source>
        <dbReference type="PROSITE" id="PS50053"/>
    </source>
</evidence>
<dbReference type="RefSeq" id="XP_005839943.1">
    <property type="nucleotide sequence ID" value="XM_005839886.1"/>
</dbReference>
<dbReference type="InterPro" id="IPR000626">
    <property type="entry name" value="Ubiquitin-like_dom"/>
</dbReference>
<evidence type="ECO:0000313" key="4">
    <source>
        <dbReference type="EMBL" id="EKX52963.1"/>
    </source>
</evidence>
<reference evidence="5" key="3">
    <citation type="submission" date="2015-06" db="UniProtKB">
        <authorList>
            <consortium name="EnsemblProtists"/>
        </authorList>
    </citation>
    <scope>IDENTIFICATION</scope>
</reference>
<proteinExistence type="predicted"/>
<dbReference type="InterPro" id="IPR039732">
    <property type="entry name" value="Hub1/Ubl5"/>
</dbReference>
<dbReference type="Proteomes" id="UP000011087">
    <property type="component" value="Unassembled WGS sequence"/>
</dbReference>
<dbReference type="PaxDb" id="55529-EKX52963"/>
<dbReference type="InterPro" id="IPR029071">
    <property type="entry name" value="Ubiquitin-like_domsf"/>
</dbReference>
<sequence length="148" mass="17200">MERYGFDSSLKKSTPKNKTGFSHGRQTKQGRDGSMYTKMRFSREPSVVLPSKKPWHYAEFLDDNRLAGKIKVHADDRFGRKTSVYAKPTDTIQDLKVLIGEKIGRDPRSLILQKCKQVYNDKITLSDYEVHDGMNFELSYHRAYIFDT</sequence>
<evidence type="ECO:0000256" key="1">
    <source>
        <dbReference type="ARBA" id="ARBA00022786"/>
    </source>
</evidence>
<evidence type="ECO:0000256" key="2">
    <source>
        <dbReference type="SAM" id="MobiDB-lite"/>
    </source>
</evidence>
<keyword evidence="1" id="KW-0833">Ubl conjugation pathway</keyword>
<dbReference type="AlphaFoldDB" id="L1JXZ2"/>
<feature type="domain" description="Ubiquitin-like" evidence="3">
    <location>
        <begin position="68"/>
        <end position="138"/>
    </location>
</feature>
<accession>L1JXZ2</accession>
<dbReference type="GeneID" id="17309791"/>
<dbReference type="PROSITE" id="PS50053">
    <property type="entry name" value="UBIQUITIN_2"/>
    <property type="match status" value="1"/>
</dbReference>
<dbReference type="OrthoDB" id="3881at2759"/>